<dbReference type="SUPFAM" id="SSF49599">
    <property type="entry name" value="TRAF domain-like"/>
    <property type="match status" value="1"/>
</dbReference>
<accession>A0A183CKG6</accession>
<feature type="domain" description="MATH" evidence="1">
    <location>
        <begin position="25"/>
        <end position="154"/>
    </location>
</feature>
<dbReference type="Proteomes" id="UP000050741">
    <property type="component" value="Unassembled WGS sequence"/>
</dbReference>
<dbReference type="SMART" id="SM00061">
    <property type="entry name" value="MATH"/>
    <property type="match status" value="1"/>
</dbReference>
<sequence>MEPSESQSSSNIGGDLAKDNKFKHRGQIVLRMTNFKEFSEGCGPKYVLSDPVEFINGLPWRIKIKRTGKGTHIGFFVLCDGDKSDAVWTCHATFLCKILSCQKSGECFGQLKGRHVFNALEFNRGWPRFIKFDELMDPTKGLYDEKADAVTFKVELITKKPIGMW</sequence>
<evidence type="ECO:0000259" key="1">
    <source>
        <dbReference type="PROSITE" id="PS50144"/>
    </source>
</evidence>
<keyword evidence="2" id="KW-1185">Reference proteome</keyword>
<dbReference type="AlphaFoldDB" id="A0A183CKG6"/>
<reference evidence="2" key="2">
    <citation type="submission" date="2014-05" db="EMBL/GenBank/DDBJ databases">
        <title>The genome and life-stage specific transcriptomes of Globodera pallida elucidate key aspects of plant parasitism by a cyst nematode.</title>
        <authorList>
            <person name="Cotton J.A."/>
            <person name="Lilley C.J."/>
            <person name="Jones L.M."/>
            <person name="Kikuchi T."/>
            <person name="Reid A.J."/>
            <person name="Thorpe P."/>
            <person name="Tsai I.J."/>
            <person name="Beasley H."/>
            <person name="Blok V."/>
            <person name="Cock P.J.A."/>
            <person name="Van den Akker S.E."/>
            <person name="Holroyd N."/>
            <person name="Hunt M."/>
            <person name="Mantelin S."/>
            <person name="Naghra H."/>
            <person name="Pain A."/>
            <person name="Palomares-Rius J.E."/>
            <person name="Zarowiecki M."/>
            <person name="Berriman M."/>
            <person name="Jones J.T."/>
            <person name="Urwin P.E."/>
        </authorList>
    </citation>
    <scope>NUCLEOTIDE SEQUENCE [LARGE SCALE GENOMIC DNA]</scope>
    <source>
        <strain evidence="2">Lindley</strain>
    </source>
</reference>
<dbReference type="InterPro" id="IPR002083">
    <property type="entry name" value="MATH/TRAF_dom"/>
</dbReference>
<reference evidence="3" key="3">
    <citation type="submission" date="2016-06" db="UniProtKB">
        <authorList>
            <consortium name="WormBaseParasite"/>
        </authorList>
    </citation>
    <scope>IDENTIFICATION</scope>
</reference>
<dbReference type="PROSITE" id="PS50144">
    <property type="entry name" value="MATH"/>
    <property type="match status" value="1"/>
</dbReference>
<name>A0A183CKG6_GLOPA</name>
<dbReference type="InterPro" id="IPR008974">
    <property type="entry name" value="TRAF-like"/>
</dbReference>
<reference evidence="2" key="1">
    <citation type="submission" date="2013-12" db="EMBL/GenBank/DDBJ databases">
        <authorList>
            <person name="Aslett M."/>
        </authorList>
    </citation>
    <scope>NUCLEOTIDE SEQUENCE [LARGE SCALE GENOMIC DNA]</scope>
    <source>
        <strain evidence="2">Lindley</strain>
    </source>
</reference>
<protein>
    <submittedName>
        <fullName evidence="3">MATH domain-containing protein</fullName>
    </submittedName>
</protein>
<dbReference type="Gene3D" id="2.60.210.10">
    <property type="entry name" value="Apoptosis, Tumor Necrosis Factor Receptor Associated Protein 2, Chain A"/>
    <property type="match status" value="1"/>
</dbReference>
<proteinExistence type="predicted"/>
<evidence type="ECO:0000313" key="2">
    <source>
        <dbReference type="Proteomes" id="UP000050741"/>
    </source>
</evidence>
<organism evidence="2 3">
    <name type="scientific">Globodera pallida</name>
    <name type="common">Potato cyst nematode worm</name>
    <name type="synonym">Heterodera pallida</name>
    <dbReference type="NCBI Taxonomy" id="36090"/>
    <lineage>
        <taxon>Eukaryota</taxon>
        <taxon>Metazoa</taxon>
        <taxon>Ecdysozoa</taxon>
        <taxon>Nematoda</taxon>
        <taxon>Chromadorea</taxon>
        <taxon>Rhabditida</taxon>
        <taxon>Tylenchina</taxon>
        <taxon>Tylenchomorpha</taxon>
        <taxon>Tylenchoidea</taxon>
        <taxon>Heteroderidae</taxon>
        <taxon>Heteroderinae</taxon>
        <taxon>Globodera</taxon>
    </lineage>
</organism>
<evidence type="ECO:0000313" key="3">
    <source>
        <dbReference type="WBParaSite" id="GPLIN_001337200"/>
    </source>
</evidence>
<dbReference type="WBParaSite" id="GPLIN_001337200">
    <property type="protein sequence ID" value="GPLIN_001337200"/>
    <property type="gene ID" value="GPLIN_001337200"/>
</dbReference>
<dbReference type="Pfam" id="PF00917">
    <property type="entry name" value="MATH"/>
    <property type="match status" value="1"/>
</dbReference>